<reference evidence="1 2" key="1">
    <citation type="submission" date="2014-07" db="EMBL/GenBank/DDBJ databases">
        <title>Comparative analysis of Nitrosococcus oceani genome inventories of strains from Pacific and Atlantic gyres.</title>
        <authorList>
            <person name="Lim C.K."/>
            <person name="Wang L."/>
            <person name="Sayavedra-Soto L.A."/>
            <person name="Klotz M.G."/>
        </authorList>
    </citation>
    <scope>NUCLEOTIDE SEQUENCE [LARGE SCALE GENOMIC DNA]</scope>
    <source>
        <strain evidence="1 2">C-27</strain>
    </source>
</reference>
<dbReference type="Pfam" id="PF10604">
    <property type="entry name" value="Polyketide_cyc2"/>
    <property type="match status" value="1"/>
</dbReference>
<organism evidence="1 2">
    <name type="scientific">Nitrosococcus oceani C-27</name>
    <dbReference type="NCBI Taxonomy" id="314279"/>
    <lineage>
        <taxon>Bacteria</taxon>
        <taxon>Pseudomonadati</taxon>
        <taxon>Pseudomonadota</taxon>
        <taxon>Gammaproteobacteria</taxon>
        <taxon>Chromatiales</taxon>
        <taxon>Chromatiaceae</taxon>
        <taxon>Nitrosococcus</taxon>
    </lineage>
</organism>
<dbReference type="EMBL" id="JPGN01000070">
    <property type="protein sequence ID" value="KFI18907.1"/>
    <property type="molecule type" value="Genomic_DNA"/>
</dbReference>
<dbReference type="SUPFAM" id="SSF55961">
    <property type="entry name" value="Bet v1-like"/>
    <property type="match status" value="1"/>
</dbReference>
<dbReference type="InterPro" id="IPR023393">
    <property type="entry name" value="START-like_dom_sf"/>
</dbReference>
<dbReference type="OrthoDB" id="953281at2"/>
<gene>
    <name evidence="1" type="ORF">IB75_11440</name>
</gene>
<protein>
    <submittedName>
        <fullName evidence="1">Polyketide cyclase</fullName>
    </submittedName>
</protein>
<name>A0A0E2ZKT3_9GAMM</name>
<accession>A0A0E2ZKT3</accession>
<evidence type="ECO:0000313" key="2">
    <source>
        <dbReference type="Proteomes" id="UP000028839"/>
    </source>
</evidence>
<dbReference type="InterPro" id="IPR019587">
    <property type="entry name" value="Polyketide_cyclase/dehydratase"/>
</dbReference>
<dbReference type="AlphaFoldDB" id="A0A0E2ZKT3"/>
<comment type="caution">
    <text evidence="1">The sequence shown here is derived from an EMBL/GenBank/DDBJ whole genome shotgun (WGS) entry which is preliminary data.</text>
</comment>
<dbReference type="HOGENOM" id="CLU_132619_0_0_6"/>
<sequence length="156" mass="18191">MIKVQSSILIDCPVDDAFRYVSADFFENYPKWSPEVMELEKITSGPVRMGTMARQVRIDKGRRTESIFQVTEYQPLQRIGFESSSNFHYRALYDFEPVNEATRIHFTFELKLEFFMRPFENVIASSVKAGSKSVVYSLKQLLEAEKPIQPMRTLVF</sequence>
<dbReference type="Proteomes" id="UP000028839">
    <property type="component" value="Unassembled WGS sequence"/>
</dbReference>
<evidence type="ECO:0000313" key="1">
    <source>
        <dbReference type="EMBL" id="KFI18907.1"/>
    </source>
</evidence>
<proteinExistence type="predicted"/>
<dbReference type="CDD" id="cd08865">
    <property type="entry name" value="SRPBCC_10"/>
    <property type="match status" value="1"/>
</dbReference>
<dbReference type="Gene3D" id="3.30.530.20">
    <property type="match status" value="1"/>
</dbReference>